<feature type="transmembrane region" description="Helical" evidence="1">
    <location>
        <begin position="57"/>
        <end position="83"/>
    </location>
</feature>
<feature type="transmembrane region" description="Helical" evidence="1">
    <location>
        <begin position="132"/>
        <end position="154"/>
    </location>
</feature>
<keyword evidence="1" id="KW-0472">Membrane</keyword>
<name>A0A916QQY9_9RHOB</name>
<organism evidence="2 3">
    <name type="scientific">Neptunicoccus cionae</name>
    <dbReference type="NCBI Taxonomy" id="2035344"/>
    <lineage>
        <taxon>Bacteria</taxon>
        <taxon>Pseudomonadati</taxon>
        <taxon>Pseudomonadota</taxon>
        <taxon>Alphaproteobacteria</taxon>
        <taxon>Rhodobacterales</taxon>
        <taxon>Paracoccaceae</taxon>
        <taxon>Neptunicoccus</taxon>
    </lineage>
</organism>
<reference evidence="2" key="1">
    <citation type="journal article" date="2014" name="Int. J. Syst. Evol. Microbiol.">
        <title>Complete genome sequence of Corynebacterium casei LMG S-19264T (=DSM 44701T), isolated from a smear-ripened cheese.</title>
        <authorList>
            <consortium name="US DOE Joint Genome Institute (JGI-PGF)"/>
            <person name="Walter F."/>
            <person name="Albersmeier A."/>
            <person name="Kalinowski J."/>
            <person name="Ruckert C."/>
        </authorList>
    </citation>
    <scope>NUCLEOTIDE SEQUENCE</scope>
    <source>
        <strain evidence="2">CGMCC 1.15880</strain>
    </source>
</reference>
<dbReference type="RefSeq" id="WP_188670380.1">
    <property type="nucleotide sequence ID" value="NZ_BMKA01000001.1"/>
</dbReference>
<dbReference type="Pfam" id="PF10011">
    <property type="entry name" value="DUF2254"/>
    <property type="match status" value="1"/>
</dbReference>
<feature type="transmembrane region" description="Helical" evidence="1">
    <location>
        <begin position="21"/>
        <end position="37"/>
    </location>
</feature>
<evidence type="ECO:0000256" key="1">
    <source>
        <dbReference type="SAM" id="Phobius"/>
    </source>
</evidence>
<dbReference type="InterPro" id="IPR018723">
    <property type="entry name" value="DUF2254_membrane"/>
</dbReference>
<keyword evidence="1" id="KW-0812">Transmembrane</keyword>
<keyword evidence="1" id="KW-1133">Transmembrane helix</keyword>
<dbReference type="AlphaFoldDB" id="A0A916QQY9"/>
<evidence type="ECO:0000313" key="3">
    <source>
        <dbReference type="Proteomes" id="UP000628017"/>
    </source>
</evidence>
<evidence type="ECO:0000313" key="2">
    <source>
        <dbReference type="EMBL" id="GGA07183.1"/>
    </source>
</evidence>
<dbReference type="Proteomes" id="UP000628017">
    <property type="component" value="Unassembled WGS sequence"/>
</dbReference>
<reference evidence="2" key="2">
    <citation type="submission" date="2020-09" db="EMBL/GenBank/DDBJ databases">
        <authorList>
            <person name="Sun Q."/>
            <person name="Zhou Y."/>
        </authorList>
    </citation>
    <scope>NUCLEOTIDE SEQUENCE</scope>
    <source>
        <strain evidence="2">CGMCC 1.15880</strain>
    </source>
</reference>
<gene>
    <name evidence="2" type="ORF">GCM10011498_03810</name>
</gene>
<protein>
    <recommendedName>
        <fullName evidence="4">DUF2254 domain-containing protein</fullName>
    </recommendedName>
</protein>
<keyword evidence="3" id="KW-1185">Reference proteome</keyword>
<accession>A0A916QQY9</accession>
<comment type="caution">
    <text evidence="2">The sequence shown here is derived from an EMBL/GenBank/DDBJ whole genome shotgun (WGS) entry which is preliminary data.</text>
</comment>
<proteinExistence type="predicted"/>
<dbReference type="EMBL" id="BMKA01000001">
    <property type="protein sequence ID" value="GGA07183.1"/>
    <property type="molecule type" value="Genomic_DNA"/>
</dbReference>
<sequence>MKTRFIHSVLQLRKRLWFKPLVYCLIAVSTALFAQFADSLPFSQQLPEITSGTIETLLTIISSSMLAVATFAVGSMLSSYTSASQSATPRAFTLVLEDDVSKTALSSFIGAFIFSIVSIVALKTGFYGRGGLFVLFMLTLAIFAWVILTFVRWVDNIARLGRLGSTINKAESAAQRCMEKHQKAPFMGGVQQTVKNTLHGVEIYCDEIGYVQYVNMNALQELAAEHNLRMMIAAPAGQFLAPDQPIVILDTLEDPEPEVITEIQEAFVMGVNRTFDEDPRFGLVVLAEIAARALSPAVNDPGTAIVIIGSFVRLFANWAEVAAQQGEPEVVYNRIIVPALELSELFDDAFTPLARDGAGTVEVGIRLQKAFGSIQALDYPGMSVEARRHSKLALERAKRELPIQEDLDRVTQIASGIG</sequence>
<evidence type="ECO:0008006" key="4">
    <source>
        <dbReference type="Google" id="ProtNLM"/>
    </source>
</evidence>
<feature type="transmembrane region" description="Helical" evidence="1">
    <location>
        <begin position="104"/>
        <end position="126"/>
    </location>
</feature>